<protein>
    <submittedName>
        <fullName evidence="2">Uncharacterized protein</fullName>
    </submittedName>
</protein>
<feature type="transmembrane region" description="Helical" evidence="1">
    <location>
        <begin position="303"/>
        <end position="323"/>
    </location>
</feature>
<feature type="transmembrane region" description="Helical" evidence="1">
    <location>
        <begin position="398"/>
        <end position="420"/>
    </location>
</feature>
<feature type="transmembrane region" description="Helical" evidence="1">
    <location>
        <begin position="177"/>
        <end position="197"/>
    </location>
</feature>
<evidence type="ECO:0000256" key="1">
    <source>
        <dbReference type="SAM" id="Phobius"/>
    </source>
</evidence>
<name>A0ABR9MY43_9MICO</name>
<sequence length="425" mass="43878">MALDGYDDGFGAWRRRRVLGMDPLVLVVVLPLLGLGYVMVTMPALFGAAGRLPAVPEFAQAVLNWLGTFGHGLSAAAAAVTDTPIGSFLLGAAFVALPATWLAAGIRSVRGGSVRPAATAVVGGVTGLLLVPAVTWLAYLAVRLWEFVVANPVLALLLYLTVVLGIHVVLAVATRDGFLGGILILLGTIGLCVLWLLVPEIAEFVEAHLRYFVAAAVAVPALVMAGVVRATGDSWAGSVFFLAGGAVVAAFVLFAWGLIVAIAALAFGLAILGYTVWLAYCAGGMTFGPVYTARRAGTGRGGCLDTSAGIGAGVGLMLLAASLDPTFHETLADAWPALGTGGPFPTLWFPDAIGQEIAPAVEGFVVVADGGLLAVVTTLAVVSLLARTEPWDDDVRSVVLVPLLTTTGWMVLGLFLAWFANRDDD</sequence>
<feature type="transmembrane region" description="Helical" evidence="1">
    <location>
        <begin position="364"/>
        <end position="386"/>
    </location>
</feature>
<accession>A0ABR9MY43</accession>
<feature type="transmembrane region" description="Helical" evidence="1">
    <location>
        <begin position="85"/>
        <end position="106"/>
    </location>
</feature>
<feature type="transmembrane region" description="Helical" evidence="1">
    <location>
        <begin position="209"/>
        <end position="228"/>
    </location>
</feature>
<evidence type="ECO:0000313" key="3">
    <source>
        <dbReference type="Proteomes" id="UP000625527"/>
    </source>
</evidence>
<keyword evidence="1" id="KW-0472">Membrane</keyword>
<reference evidence="2 3" key="1">
    <citation type="submission" date="2020-10" db="EMBL/GenBank/DDBJ databases">
        <title>Myceligenerans pegani sp. nov., an endophytic actinomycete isolated from Peganum harmala L. in Xinjiang, China.</title>
        <authorList>
            <person name="Xin L."/>
        </authorList>
    </citation>
    <scope>NUCLEOTIDE SEQUENCE [LARGE SCALE GENOMIC DNA]</scope>
    <source>
        <strain evidence="2 3">TRM65318</strain>
    </source>
</reference>
<feature type="transmembrane region" description="Helical" evidence="1">
    <location>
        <begin position="118"/>
        <end position="142"/>
    </location>
</feature>
<evidence type="ECO:0000313" key="2">
    <source>
        <dbReference type="EMBL" id="MBE1876287.1"/>
    </source>
</evidence>
<keyword evidence="1" id="KW-0812">Transmembrane</keyword>
<dbReference type="Proteomes" id="UP000625527">
    <property type="component" value="Unassembled WGS sequence"/>
</dbReference>
<dbReference type="RefSeq" id="WP_192862853.1">
    <property type="nucleotide sequence ID" value="NZ_JADAQT010000083.1"/>
</dbReference>
<proteinExistence type="predicted"/>
<gene>
    <name evidence="2" type="ORF">IHE71_11270</name>
</gene>
<feature type="transmembrane region" description="Helical" evidence="1">
    <location>
        <begin position="148"/>
        <end position="170"/>
    </location>
</feature>
<organism evidence="2 3">
    <name type="scientific">Myceligenerans pegani</name>
    <dbReference type="NCBI Taxonomy" id="2776917"/>
    <lineage>
        <taxon>Bacteria</taxon>
        <taxon>Bacillati</taxon>
        <taxon>Actinomycetota</taxon>
        <taxon>Actinomycetes</taxon>
        <taxon>Micrococcales</taxon>
        <taxon>Promicromonosporaceae</taxon>
        <taxon>Myceligenerans</taxon>
    </lineage>
</organism>
<comment type="caution">
    <text evidence="2">The sequence shown here is derived from an EMBL/GenBank/DDBJ whole genome shotgun (WGS) entry which is preliminary data.</text>
</comment>
<feature type="transmembrane region" description="Helical" evidence="1">
    <location>
        <begin position="240"/>
        <end position="265"/>
    </location>
</feature>
<dbReference type="EMBL" id="JADAQT010000083">
    <property type="protein sequence ID" value="MBE1876287.1"/>
    <property type="molecule type" value="Genomic_DNA"/>
</dbReference>
<feature type="transmembrane region" description="Helical" evidence="1">
    <location>
        <begin position="24"/>
        <end position="46"/>
    </location>
</feature>
<keyword evidence="1" id="KW-1133">Transmembrane helix</keyword>
<keyword evidence="3" id="KW-1185">Reference proteome</keyword>